<dbReference type="AlphaFoldDB" id="A0ABD5P2Z7"/>
<feature type="compositionally biased region" description="Low complexity" evidence="1">
    <location>
        <begin position="33"/>
        <end position="45"/>
    </location>
</feature>
<dbReference type="EMBL" id="JBHSDJ010000124">
    <property type="protein sequence ID" value="MFC4248557.1"/>
    <property type="molecule type" value="Genomic_DNA"/>
</dbReference>
<sequence>MPKLEYFVGEAFEELRIDEPTTIEQHTADFEPTESGTTETEISSSLGKRQVLSAHIYILEELDNEDALSKLYEEIYLEGNLVRHHT</sequence>
<evidence type="ECO:0000313" key="3">
    <source>
        <dbReference type="Proteomes" id="UP001595821"/>
    </source>
</evidence>
<feature type="region of interest" description="Disordered" evidence="1">
    <location>
        <begin position="18"/>
        <end position="46"/>
    </location>
</feature>
<evidence type="ECO:0000256" key="1">
    <source>
        <dbReference type="SAM" id="MobiDB-lite"/>
    </source>
</evidence>
<reference evidence="2 3" key="1">
    <citation type="journal article" date="2014" name="Int. J. Syst. Evol. Microbiol.">
        <title>Complete genome sequence of Corynebacterium casei LMG S-19264T (=DSM 44701T), isolated from a smear-ripened cheese.</title>
        <authorList>
            <consortium name="US DOE Joint Genome Institute (JGI-PGF)"/>
            <person name="Walter F."/>
            <person name="Albersmeier A."/>
            <person name="Kalinowski J."/>
            <person name="Ruckert C."/>
        </authorList>
    </citation>
    <scope>NUCLEOTIDE SEQUENCE [LARGE SCALE GENOMIC DNA]</scope>
    <source>
        <strain evidence="2 3">IBRC-M 10912</strain>
    </source>
</reference>
<dbReference type="Proteomes" id="UP001595821">
    <property type="component" value="Unassembled WGS sequence"/>
</dbReference>
<protein>
    <submittedName>
        <fullName evidence="2">Uncharacterized protein</fullName>
    </submittedName>
</protein>
<name>A0ABD5P2Z7_9EURY</name>
<dbReference type="GeneID" id="71853240"/>
<comment type="caution">
    <text evidence="2">The sequence shown here is derived from an EMBL/GenBank/DDBJ whole genome shotgun (WGS) entry which is preliminary data.</text>
</comment>
<accession>A0ABD5P2Z7</accession>
<gene>
    <name evidence="2" type="ORF">ACFOZ7_16740</name>
</gene>
<evidence type="ECO:0000313" key="2">
    <source>
        <dbReference type="EMBL" id="MFC4248557.1"/>
    </source>
</evidence>
<proteinExistence type="predicted"/>
<organism evidence="2 3">
    <name type="scientific">Natribaculum luteum</name>
    <dbReference type="NCBI Taxonomy" id="1586232"/>
    <lineage>
        <taxon>Archaea</taxon>
        <taxon>Methanobacteriati</taxon>
        <taxon>Methanobacteriota</taxon>
        <taxon>Stenosarchaea group</taxon>
        <taxon>Halobacteria</taxon>
        <taxon>Halobacteriales</taxon>
        <taxon>Natrialbaceae</taxon>
        <taxon>Natribaculum</taxon>
    </lineage>
</organism>
<dbReference type="RefSeq" id="WP_246972889.1">
    <property type="nucleotide sequence ID" value="NZ_CP095397.1"/>
</dbReference>